<feature type="compositionally biased region" description="Polar residues" evidence="1">
    <location>
        <begin position="72"/>
        <end position="94"/>
    </location>
</feature>
<sequence length="102" mass="10815">PLHSNVSFLCPLPLIEEESSLLIVQPLAVSPMSPMATAPSHSLRSMSNDSSIPASLPSVDLATLISEIRGKYTSQGTPPNASSIDDTSFNVNETETSRDEST</sequence>
<comment type="caution">
    <text evidence="2">The sequence shown here is derived from an EMBL/GenBank/DDBJ whole genome shotgun (WGS) entry which is preliminary data.</text>
</comment>
<dbReference type="Proteomes" id="UP000823775">
    <property type="component" value="Unassembled WGS sequence"/>
</dbReference>
<evidence type="ECO:0000256" key="1">
    <source>
        <dbReference type="SAM" id="MobiDB-lite"/>
    </source>
</evidence>
<feature type="non-terminal residue" evidence="2">
    <location>
        <position position="1"/>
    </location>
</feature>
<dbReference type="EMBL" id="JACEIK010003394">
    <property type="protein sequence ID" value="MCD9641579.1"/>
    <property type="molecule type" value="Genomic_DNA"/>
</dbReference>
<protein>
    <submittedName>
        <fullName evidence="2">Uncharacterized protein</fullName>
    </submittedName>
</protein>
<gene>
    <name evidence="2" type="ORF">HAX54_027807</name>
</gene>
<name>A0ABS8V418_DATST</name>
<proteinExistence type="predicted"/>
<accession>A0ABS8V418</accession>
<keyword evidence="3" id="KW-1185">Reference proteome</keyword>
<feature type="compositionally biased region" description="Polar residues" evidence="1">
    <location>
        <begin position="39"/>
        <end position="52"/>
    </location>
</feature>
<reference evidence="2 3" key="1">
    <citation type="journal article" date="2021" name="BMC Genomics">
        <title>Datura genome reveals duplications of psychoactive alkaloid biosynthetic genes and high mutation rate following tissue culture.</title>
        <authorList>
            <person name="Rajewski A."/>
            <person name="Carter-House D."/>
            <person name="Stajich J."/>
            <person name="Litt A."/>
        </authorList>
    </citation>
    <scope>NUCLEOTIDE SEQUENCE [LARGE SCALE GENOMIC DNA]</scope>
    <source>
        <strain evidence="2">AR-01</strain>
    </source>
</reference>
<evidence type="ECO:0000313" key="2">
    <source>
        <dbReference type="EMBL" id="MCD9641579.1"/>
    </source>
</evidence>
<feature type="region of interest" description="Disordered" evidence="1">
    <location>
        <begin position="33"/>
        <end position="52"/>
    </location>
</feature>
<feature type="region of interest" description="Disordered" evidence="1">
    <location>
        <begin position="70"/>
        <end position="102"/>
    </location>
</feature>
<organism evidence="2 3">
    <name type="scientific">Datura stramonium</name>
    <name type="common">Jimsonweed</name>
    <name type="synonym">Common thornapple</name>
    <dbReference type="NCBI Taxonomy" id="4076"/>
    <lineage>
        <taxon>Eukaryota</taxon>
        <taxon>Viridiplantae</taxon>
        <taxon>Streptophyta</taxon>
        <taxon>Embryophyta</taxon>
        <taxon>Tracheophyta</taxon>
        <taxon>Spermatophyta</taxon>
        <taxon>Magnoliopsida</taxon>
        <taxon>eudicotyledons</taxon>
        <taxon>Gunneridae</taxon>
        <taxon>Pentapetalae</taxon>
        <taxon>asterids</taxon>
        <taxon>lamiids</taxon>
        <taxon>Solanales</taxon>
        <taxon>Solanaceae</taxon>
        <taxon>Solanoideae</taxon>
        <taxon>Datureae</taxon>
        <taxon>Datura</taxon>
    </lineage>
</organism>
<evidence type="ECO:0000313" key="3">
    <source>
        <dbReference type="Proteomes" id="UP000823775"/>
    </source>
</evidence>